<protein>
    <recommendedName>
        <fullName evidence="3">Lipocalin-like domain-containing protein</fullName>
    </recommendedName>
</protein>
<proteinExistence type="predicted"/>
<evidence type="ECO:0008006" key="3">
    <source>
        <dbReference type="Google" id="ProtNLM"/>
    </source>
</evidence>
<keyword evidence="2" id="KW-1185">Reference proteome</keyword>
<organism evidence="1 2">
    <name type="scientific">Algoriphagus ornithinivorans</name>
    <dbReference type="NCBI Taxonomy" id="226506"/>
    <lineage>
        <taxon>Bacteria</taxon>
        <taxon>Pseudomonadati</taxon>
        <taxon>Bacteroidota</taxon>
        <taxon>Cytophagia</taxon>
        <taxon>Cytophagales</taxon>
        <taxon>Cyclobacteriaceae</taxon>
        <taxon>Algoriphagus</taxon>
    </lineage>
</organism>
<dbReference type="STRING" id="226506.SAMN04488519_105303"/>
<evidence type="ECO:0000313" key="1">
    <source>
        <dbReference type="EMBL" id="SFO33424.1"/>
    </source>
</evidence>
<accession>A0A1I5GBS7</accession>
<reference evidence="2" key="1">
    <citation type="submission" date="2016-10" db="EMBL/GenBank/DDBJ databases">
        <authorList>
            <person name="Varghese N."/>
            <person name="Submissions S."/>
        </authorList>
    </citation>
    <scope>NUCLEOTIDE SEQUENCE [LARGE SCALE GENOMIC DNA]</scope>
    <source>
        <strain evidence="2">DSM 15282</strain>
    </source>
</reference>
<gene>
    <name evidence="1" type="ORF">SAMN04488519_105303</name>
</gene>
<name>A0A1I5GBS7_9BACT</name>
<evidence type="ECO:0000313" key="2">
    <source>
        <dbReference type="Proteomes" id="UP000199564"/>
    </source>
</evidence>
<dbReference type="EMBL" id="FOVW01000005">
    <property type="protein sequence ID" value="SFO33424.1"/>
    <property type="molecule type" value="Genomic_DNA"/>
</dbReference>
<dbReference type="Proteomes" id="UP000199564">
    <property type="component" value="Unassembled WGS sequence"/>
</dbReference>
<sequence>MKKLIAIFLFLFGFSGIPIGFSQEFVPRAIIGKWISEEDQKLIWEFSNPFLFQSEYEGQNESSSGVFNILDWENTCSEYKETDLKDQKYLQIKDEEGFVFCYYLETLNHEQLTLIYMPRGNILSFRKLKPDQNSAIMF</sequence>
<dbReference type="AlphaFoldDB" id="A0A1I5GBS7"/>
<dbReference type="RefSeq" id="WP_091653613.1">
    <property type="nucleotide sequence ID" value="NZ_FOVW01000005.1"/>
</dbReference>